<comment type="caution">
    <text evidence="1">The sequence shown here is derived from an EMBL/GenBank/DDBJ whole genome shotgun (WGS) entry which is preliminary data.</text>
</comment>
<evidence type="ECO:0000313" key="1">
    <source>
        <dbReference type="EMBL" id="OWM77704.1"/>
    </source>
</evidence>
<reference evidence="2" key="1">
    <citation type="journal article" date="2017" name="Plant J.">
        <title>The pomegranate (Punica granatum L.) genome and the genomics of punicalagin biosynthesis.</title>
        <authorList>
            <person name="Qin G."/>
            <person name="Xu C."/>
            <person name="Ming R."/>
            <person name="Tang H."/>
            <person name="Guyot R."/>
            <person name="Kramer E.M."/>
            <person name="Hu Y."/>
            <person name="Yi X."/>
            <person name="Qi Y."/>
            <person name="Xu X."/>
            <person name="Gao Z."/>
            <person name="Pan H."/>
            <person name="Jian J."/>
            <person name="Tian Y."/>
            <person name="Yue Z."/>
            <person name="Xu Y."/>
        </authorList>
    </citation>
    <scope>NUCLEOTIDE SEQUENCE [LARGE SCALE GENOMIC DNA]</scope>
    <source>
        <strain evidence="2">cv. Dabenzi</strain>
    </source>
</reference>
<accession>A0A218WYB2</accession>
<evidence type="ECO:0000313" key="2">
    <source>
        <dbReference type="Proteomes" id="UP000197138"/>
    </source>
</evidence>
<dbReference type="AlphaFoldDB" id="A0A218WYB2"/>
<dbReference type="Proteomes" id="UP000197138">
    <property type="component" value="Unassembled WGS sequence"/>
</dbReference>
<gene>
    <name evidence="1" type="ORF">CDL15_Pgr012406</name>
</gene>
<sequence length="73" mass="8261">MALLSCSSFFSMVAPPTVRESWTIHFSIGFEGLLKSHELLSILTRERYKSQLSGMFRALFSNINTCLDDDNAE</sequence>
<proteinExistence type="predicted"/>
<dbReference type="EMBL" id="MTKT01002520">
    <property type="protein sequence ID" value="OWM77704.1"/>
    <property type="molecule type" value="Genomic_DNA"/>
</dbReference>
<organism evidence="1 2">
    <name type="scientific">Punica granatum</name>
    <name type="common">Pomegranate</name>
    <dbReference type="NCBI Taxonomy" id="22663"/>
    <lineage>
        <taxon>Eukaryota</taxon>
        <taxon>Viridiplantae</taxon>
        <taxon>Streptophyta</taxon>
        <taxon>Embryophyta</taxon>
        <taxon>Tracheophyta</taxon>
        <taxon>Spermatophyta</taxon>
        <taxon>Magnoliopsida</taxon>
        <taxon>eudicotyledons</taxon>
        <taxon>Gunneridae</taxon>
        <taxon>Pentapetalae</taxon>
        <taxon>rosids</taxon>
        <taxon>malvids</taxon>
        <taxon>Myrtales</taxon>
        <taxon>Lythraceae</taxon>
        <taxon>Punica</taxon>
    </lineage>
</organism>
<protein>
    <submittedName>
        <fullName evidence="1">Uncharacterized protein</fullName>
    </submittedName>
</protein>
<name>A0A218WYB2_PUNGR</name>